<feature type="domain" description="N-acetyltransferase" evidence="1">
    <location>
        <begin position="109"/>
        <end position="241"/>
    </location>
</feature>
<evidence type="ECO:0000259" key="1">
    <source>
        <dbReference type="PROSITE" id="PS51186"/>
    </source>
</evidence>
<dbReference type="CDD" id="cd04301">
    <property type="entry name" value="NAT_SF"/>
    <property type="match status" value="1"/>
</dbReference>
<keyword evidence="3" id="KW-1185">Reference proteome</keyword>
<reference evidence="2 3" key="1">
    <citation type="submission" date="2021-01" db="EMBL/GenBank/DDBJ databases">
        <title>Genome public.</title>
        <authorList>
            <person name="Liu C."/>
            <person name="Sun Q."/>
        </authorList>
    </citation>
    <scope>NUCLEOTIDE SEQUENCE [LARGE SCALE GENOMIC DNA]</scope>
    <source>
        <strain evidence="2 3">YIM B02515</strain>
    </source>
</reference>
<dbReference type="Gene3D" id="3.40.630.30">
    <property type="match status" value="1"/>
</dbReference>
<proteinExistence type="predicted"/>
<dbReference type="PROSITE" id="PS51186">
    <property type="entry name" value="GNAT"/>
    <property type="match status" value="1"/>
</dbReference>
<protein>
    <submittedName>
        <fullName evidence="2">GNAT family N-acetyltransferase</fullName>
    </submittedName>
</protein>
<dbReference type="InterPro" id="IPR000182">
    <property type="entry name" value="GNAT_dom"/>
</dbReference>
<comment type="caution">
    <text evidence="2">The sequence shown here is derived from an EMBL/GenBank/DDBJ whole genome shotgun (WGS) entry which is preliminary data.</text>
</comment>
<evidence type="ECO:0000313" key="2">
    <source>
        <dbReference type="EMBL" id="MBL4934346.1"/>
    </source>
</evidence>
<sequence length="241" mass="27934">MYTKSEVLRIAKERFALDYGCKICDFETAENIIVENKSKDEPIKILCFSGKIIISASNDIMPWCEENLKNRVPAWFFEYPKLRRIDRKLNEFGYEIEDVHHYYLPNPDIKYSETDISVKWYDAEDILRFENDSRFEEAFAFDKDRPDILAVAALDGDNIMGMAGASEDSKTMWQIGIDVLPEYRGRGIGTKLVNLLKNEILKRGKVPFYGTVESHFHSQNIAINAGFFPVWAELHSSKKRI</sequence>
<gene>
    <name evidence="2" type="ORF">JK636_01090</name>
</gene>
<dbReference type="EMBL" id="JAESWC010000001">
    <property type="protein sequence ID" value="MBL4934346.1"/>
    <property type="molecule type" value="Genomic_DNA"/>
</dbReference>
<dbReference type="Pfam" id="PF00583">
    <property type="entry name" value="Acetyltransf_1"/>
    <property type="match status" value="1"/>
</dbReference>
<dbReference type="RefSeq" id="WP_202746987.1">
    <property type="nucleotide sequence ID" value="NZ_JAESWC010000001.1"/>
</dbReference>
<organism evidence="2 3">
    <name type="scientific">Clostridium rhizosphaerae</name>
    <dbReference type="NCBI Taxonomy" id="2803861"/>
    <lineage>
        <taxon>Bacteria</taxon>
        <taxon>Bacillati</taxon>
        <taxon>Bacillota</taxon>
        <taxon>Clostridia</taxon>
        <taxon>Eubacteriales</taxon>
        <taxon>Clostridiaceae</taxon>
        <taxon>Clostridium</taxon>
    </lineage>
</organism>
<accession>A0ABS1T510</accession>
<name>A0ABS1T510_9CLOT</name>
<dbReference type="Proteomes" id="UP000632377">
    <property type="component" value="Unassembled WGS sequence"/>
</dbReference>
<dbReference type="InterPro" id="IPR016181">
    <property type="entry name" value="Acyl_CoA_acyltransferase"/>
</dbReference>
<evidence type="ECO:0000313" key="3">
    <source>
        <dbReference type="Proteomes" id="UP000632377"/>
    </source>
</evidence>
<dbReference type="SUPFAM" id="SSF55729">
    <property type="entry name" value="Acyl-CoA N-acyltransferases (Nat)"/>
    <property type="match status" value="1"/>
</dbReference>